<sequence>MEFRASWQITLVPTFHLKHSKLLPLLSLQVYWHHNNSEV</sequence>
<reference evidence="2" key="2">
    <citation type="submission" date="2016-01" db="EMBL/GenBank/DDBJ databases">
        <title>Diatom-associated endosymboitic cyanobacterium lacks core nitrogen metabolism enzymes.</title>
        <authorList>
            <person name="Hilton J.A."/>
            <person name="Foster R.A."/>
            <person name="Tripp H.J."/>
            <person name="Carter B.J."/>
            <person name="Zehr J.P."/>
            <person name="Villareal T.A."/>
        </authorList>
    </citation>
    <scope>NUCLEOTIDE SEQUENCE [LARGE SCALE GENOMIC DNA]</scope>
    <source>
        <strain evidence="2">HH01</strain>
    </source>
</reference>
<dbReference type="EMBL" id="CAIY01000044">
    <property type="protein sequence ID" value="CCH67393.1"/>
    <property type="molecule type" value="Genomic_DNA"/>
</dbReference>
<accession>M1X0A0</accession>
<name>M1X0A0_9NOST</name>
<gene>
    <name evidence="1" type="ORF">RINTHH_12380</name>
</gene>
<reference evidence="1 2" key="1">
    <citation type="submission" date="2012-05" db="EMBL/GenBank/DDBJ databases">
        <authorList>
            <person name="Hilton J."/>
        </authorList>
    </citation>
    <scope>NUCLEOTIDE SEQUENCE [LARGE SCALE GENOMIC DNA]</scope>
    <source>
        <strain evidence="1 2">HH01</strain>
    </source>
</reference>
<evidence type="ECO:0000313" key="2">
    <source>
        <dbReference type="Proteomes" id="UP000053051"/>
    </source>
</evidence>
<proteinExistence type="predicted"/>
<dbReference type="AlphaFoldDB" id="M1X0A0"/>
<keyword evidence="2" id="KW-1185">Reference proteome</keyword>
<dbReference type="Proteomes" id="UP000053051">
    <property type="component" value="Unassembled WGS sequence"/>
</dbReference>
<evidence type="ECO:0000313" key="1">
    <source>
        <dbReference type="EMBL" id="CCH67393.1"/>
    </source>
</evidence>
<protein>
    <submittedName>
        <fullName evidence="1">Uncharacterized protein</fullName>
    </submittedName>
</protein>
<organism evidence="1 2">
    <name type="scientific">Richelia intracellularis HH01</name>
    <dbReference type="NCBI Taxonomy" id="1165094"/>
    <lineage>
        <taxon>Bacteria</taxon>
        <taxon>Bacillati</taxon>
        <taxon>Cyanobacteriota</taxon>
        <taxon>Cyanophyceae</taxon>
        <taxon>Nostocales</taxon>
        <taxon>Nostocaceae</taxon>
        <taxon>Richelia</taxon>
    </lineage>
</organism>
<comment type="caution">
    <text evidence="1">The sequence shown here is derived from an EMBL/GenBank/DDBJ whole genome shotgun (WGS) entry which is preliminary data.</text>
</comment>